<dbReference type="CDD" id="cd00586">
    <property type="entry name" value="4HBT"/>
    <property type="match status" value="1"/>
</dbReference>
<keyword evidence="4" id="KW-1185">Reference proteome</keyword>
<evidence type="ECO:0000313" key="3">
    <source>
        <dbReference type="EMBL" id="PVX50087.1"/>
    </source>
</evidence>
<dbReference type="GO" id="GO:0047617">
    <property type="term" value="F:fatty acyl-CoA hydrolase activity"/>
    <property type="evidence" value="ECO:0007669"/>
    <property type="project" value="TreeGrafter"/>
</dbReference>
<sequence>MQLTPTQYRVCYADTDQMGVVYYGNYAKLFEIGRGEAFREIGTTYKEMENTGVIMPVIHLEVTYHSSAFYDDLLTIETTIDEFPKTRVTFNHKIYNEKGKLLVTGSVTLCFIDKKRQRPVKMSKMMEQKLREIWND</sequence>
<name>A0A7L4UPA4_BALHA</name>
<dbReference type="Proteomes" id="UP000251835">
    <property type="component" value="Unassembled WGS sequence"/>
</dbReference>
<dbReference type="InterPro" id="IPR006684">
    <property type="entry name" value="YbgC/YbaW"/>
</dbReference>
<dbReference type="Pfam" id="PF13279">
    <property type="entry name" value="4HBT_2"/>
    <property type="match status" value="1"/>
</dbReference>
<dbReference type="InterPro" id="IPR029069">
    <property type="entry name" value="HotDog_dom_sf"/>
</dbReference>
<reference evidence="3 4" key="1">
    <citation type="submission" date="2018-05" db="EMBL/GenBank/DDBJ databases">
        <title>Genomic Encyclopedia of Type Strains, Phase IV (KMG-IV): sequencing the most valuable type-strain genomes for metagenomic binning, comparative biology and taxonomic classification.</title>
        <authorList>
            <person name="Goeker M."/>
        </authorList>
    </citation>
    <scope>NUCLEOTIDE SEQUENCE [LARGE SCALE GENOMIC DNA]</scope>
    <source>
        <strain evidence="3 4">DSM 28579</strain>
    </source>
</reference>
<dbReference type="EMBL" id="QENZ01000005">
    <property type="protein sequence ID" value="PVX50087.1"/>
    <property type="molecule type" value="Genomic_DNA"/>
</dbReference>
<dbReference type="AlphaFoldDB" id="A0A7L4UPA4"/>
<gene>
    <name evidence="3" type="ORF">C7377_1737</name>
</gene>
<evidence type="ECO:0000256" key="1">
    <source>
        <dbReference type="ARBA" id="ARBA00005953"/>
    </source>
</evidence>
<proteinExistence type="inferred from homology"/>
<dbReference type="PANTHER" id="PTHR31793:SF27">
    <property type="entry name" value="NOVEL THIOESTERASE SUPERFAMILY DOMAIN AND SAPOSIN A-TYPE DOMAIN CONTAINING PROTEIN (0610012H03RIK)"/>
    <property type="match status" value="1"/>
</dbReference>
<organism evidence="3 4">
    <name type="scientific">Balneicella halophila</name>
    <dbReference type="NCBI Taxonomy" id="1537566"/>
    <lineage>
        <taxon>Bacteria</taxon>
        <taxon>Pseudomonadati</taxon>
        <taxon>Bacteroidota</taxon>
        <taxon>Bacteroidia</taxon>
        <taxon>Bacteroidales</taxon>
        <taxon>Balneicellaceae</taxon>
        <taxon>Balneicella</taxon>
    </lineage>
</organism>
<dbReference type="PIRSF" id="PIRSF003230">
    <property type="entry name" value="YbgC"/>
    <property type="match status" value="1"/>
</dbReference>
<dbReference type="InterPro" id="IPR050563">
    <property type="entry name" value="4-hydroxybenzoyl-CoA_TE"/>
</dbReference>
<protein>
    <submittedName>
        <fullName evidence="3">Acyl-CoA thioester hydrolase</fullName>
    </submittedName>
</protein>
<keyword evidence="2 3" id="KW-0378">Hydrolase</keyword>
<evidence type="ECO:0000256" key="2">
    <source>
        <dbReference type="ARBA" id="ARBA00022801"/>
    </source>
</evidence>
<dbReference type="RefSeq" id="WP_116496944.1">
    <property type="nucleotide sequence ID" value="NZ_QENZ01000005.1"/>
</dbReference>
<dbReference type="OrthoDB" id="9800856at2"/>
<dbReference type="NCBIfam" id="TIGR00051">
    <property type="entry name" value="YbgC/FadM family acyl-CoA thioesterase"/>
    <property type="match status" value="1"/>
</dbReference>
<comment type="caution">
    <text evidence="3">The sequence shown here is derived from an EMBL/GenBank/DDBJ whole genome shotgun (WGS) entry which is preliminary data.</text>
</comment>
<evidence type="ECO:0000313" key="4">
    <source>
        <dbReference type="Proteomes" id="UP000251835"/>
    </source>
</evidence>
<dbReference type="Gene3D" id="3.10.129.10">
    <property type="entry name" value="Hotdog Thioesterase"/>
    <property type="match status" value="1"/>
</dbReference>
<accession>A0A7L4UPA4</accession>
<dbReference type="SUPFAM" id="SSF54637">
    <property type="entry name" value="Thioesterase/thiol ester dehydrase-isomerase"/>
    <property type="match status" value="1"/>
</dbReference>
<dbReference type="PANTHER" id="PTHR31793">
    <property type="entry name" value="4-HYDROXYBENZOYL-COA THIOESTERASE FAMILY MEMBER"/>
    <property type="match status" value="1"/>
</dbReference>
<comment type="similarity">
    <text evidence="1">Belongs to the 4-hydroxybenzoyl-CoA thioesterase family.</text>
</comment>